<keyword evidence="1" id="KW-0175">Coiled coil</keyword>
<dbReference type="Proteomes" id="UP000191408">
    <property type="component" value="Unassembled WGS sequence"/>
</dbReference>
<dbReference type="EMBL" id="MDYM01000016">
    <property type="protein sequence ID" value="OQD61575.1"/>
    <property type="molecule type" value="Genomic_DNA"/>
</dbReference>
<dbReference type="AlphaFoldDB" id="A0A1V6NAB6"/>
<evidence type="ECO:0000256" key="2">
    <source>
        <dbReference type="SAM" id="MobiDB-lite"/>
    </source>
</evidence>
<evidence type="ECO:0000313" key="3">
    <source>
        <dbReference type="EMBL" id="OQD61575.1"/>
    </source>
</evidence>
<sequence length="384" mass="42604">MSSDSKTPKSIFAKPPVKVVVGSDERVYYVHRGTLEVHSALDAGLKASTDEYEEAIDWSGFDEQTIDCVLSFLYTAGYQAPQATSVAVEGDEADAGEEAPAQDGEEEEQEQEVVDEAEEADEENEPTSPPDSPQSEPSWPHSPSPMSPVRARSLSPVAESPIAPDSPPSEALSELDLNDRPLTPLEYCDGVTLVTEQASTQKITGHEKQDQGQEEPEQETEGNNPAEIYLHAKVYSFARQLEFEKLEQFALNRLAQVLVALEQTDKDLFPYLVDAIRLIYKTTSAVDDARNLLSQFVALRYTTLVGEDLDELITEGGEFVVDLSHKLARKLASTAMAFKRVEYLTQKNEELKAESAEKDKELKTLREEVRHSPTQGFPAFTYQI</sequence>
<protein>
    <recommendedName>
        <fullName evidence="5">BTB domain-containing protein</fullName>
    </recommendedName>
</protein>
<feature type="region of interest" description="Disordered" evidence="2">
    <location>
        <begin position="201"/>
        <end position="223"/>
    </location>
</feature>
<evidence type="ECO:0008006" key="5">
    <source>
        <dbReference type="Google" id="ProtNLM"/>
    </source>
</evidence>
<reference evidence="4" key="1">
    <citation type="journal article" date="2017" name="Nat. Microbiol.">
        <title>Global analysis of biosynthetic gene clusters reveals vast potential of secondary metabolite production in Penicillium species.</title>
        <authorList>
            <person name="Nielsen J.C."/>
            <person name="Grijseels S."/>
            <person name="Prigent S."/>
            <person name="Ji B."/>
            <person name="Dainat J."/>
            <person name="Nielsen K.F."/>
            <person name="Frisvad J.C."/>
            <person name="Workman M."/>
            <person name="Nielsen J."/>
        </authorList>
    </citation>
    <scope>NUCLEOTIDE SEQUENCE [LARGE SCALE GENOMIC DNA]</scope>
    <source>
        <strain evidence="4">IBT 4502</strain>
    </source>
</reference>
<feature type="coiled-coil region" evidence="1">
    <location>
        <begin position="341"/>
        <end position="368"/>
    </location>
</feature>
<keyword evidence="4" id="KW-1185">Reference proteome</keyword>
<evidence type="ECO:0000256" key="1">
    <source>
        <dbReference type="SAM" id="Coils"/>
    </source>
</evidence>
<dbReference type="OrthoDB" id="9997739at2759"/>
<evidence type="ECO:0000313" key="4">
    <source>
        <dbReference type="Proteomes" id="UP000191408"/>
    </source>
</evidence>
<feature type="region of interest" description="Disordered" evidence="2">
    <location>
        <begin position="85"/>
        <end position="175"/>
    </location>
</feature>
<dbReference type="STRING" id="60169.A0A1V6NAB6"/>
<accession>A0A1V6NAB6</accession>
<proteinExistence type="predicted"/>
<name>A0A1V6NAB6_PENPO</name>
<gene>
    <name evidence="3" type="ORF">PENPOL_c016G07083</name>
</gene>
<organism evidence="3 4">
    <name type="scientific">Penicillium polonicum</name>
    <dbReference type="NCBI Taxonomy" id="60169"/>
    <lineage>
        <taxon>Eukaryota</taxon>
        <taxon>Fungi</taxon>
        <taxon>Dikarya</taxon>
        <taxon>Ascomycota</taxon>
        <taxon>Pezizomycotina</taxon>
        <taxon>Eurotiomycetes</taxon>
        <taxon>Eurotiomycetidae</taxon>
        <taxon>Eurotiales</taxon>
        <taxon>Aspergillaceae</taxon>
        <taxon>Penicillium</taxon>
    </lineage>
</organism>
<feature type="compositionally biased region" description="Acidic residues" evidence="2">
    <location>
        <begin position="103"/>
        <end position="125"/>
    </location>
</feature>
<comment type="caution">
    <text evidence="3">The sequence shown here is derived from an EMBL/GenBank/DDBJ whole genome shotgun (WGS) entry which is preliminary data.</text>
</comment>